<accession>A0A5C6GD40</accession>
<gene>
    <name evidence="1" type="ORF">ED733_004721</name>
</gene>
<dbReference type="Proteomes" id="UP000317257">
    <property type="component" value="Unassembled WGS sequence"/>
</dbReference>
<comment type="caution">
    <text evidence="1">The sequence shown here is derived from an EMBL/GenBank/DDBJ whole genome shotgun (WGS) entry which is preliminary data.</text>
</comment>
<name>A0A5C6GD40_METRR</name>
<protein>
    <submittedName>
        <fullName evidence="1">Uncharacterized protein</fullName>
    </submittedName>
</protein>
<evidence type="ECO:0000313" key="2">
    <source>
        <dbReference type="Proteomes" id="UP000317257"/>
    </source>
</evidence>
<proteinExistence type="predicted"/>
<dbReference type="AlphaFoldDB" id="A0A5C6GD40"/>
<reference evidence="2" key="1">
    <citation type="submission" date="2018-12" db="EMBL/GenBank/DDBJ databases">
        <title>The complete genome of Metarhizium rileyi, a key fungal pathogen of Lepidoptera.</title>
        <authorList>
            <person name="Binneck E."/>
            <person name="Lastra C.C.L."/>
            <person name="Sosa-Gomez D.R."/>
        </authorList>
    </citation>
    <scope>NUCLEOTIDE SEQUENCE [LARGE SCALE GENOMIC DNA]</scope>
    <source>
        <strain evidence="2">Cep018-CH2</strain>
    </source>
</reference>
<evidence type="ECO:0000313" key="1">
    <source>
        <dbReference type="EMBL" id="TWU73946.1"/>
    </source>
</evidence>
<dbReference type="EMBL" id="SBHS01000014">
    <property type="protein sequence ID" value="TWU73946.1"/>
    <property type="molecule type" value="Genomic_DNA"/>
</dbReference>
<organism evidence="1 2">
    <name type="scientific">Metarhizium rileyi (strain RCEF 4871)</name>
    <name type="common">Nomuraea rileyi</name>
    <dbReference type="NCBI Taxonomy" id="1649241"/>
    <lineage>
        <taxon>Eukaryota</taxon>
        <taxon>Fungi</taxon>
        <taxon>Dikarya</taxon>
        <taxon>Ascomycota</taxon>
        <taxon>Pezizomycotina</taxon>
        <taxon>Sordariomycetes</taxon>
        <taxon>Hypocreomycetidae</taxon>
        <taxon>Hypocreales</taxon>
        <taxon>Clavicipitaceae</taxon>
        <taxon>Metarhizium</taxon>
    </lineage>
</organism>
<sequence>MSGNWAMLDESGGECDRILCLNLVAHLRIERHSPGPCKNAGPGEAVAAFRLQVVRDWRLRSTLSPMGNRSVDVNRDDFACLWGRRAPDSRPCLSSFEAPLHACSFEISGRVIAPVDYPLTLWNTYGRVFLAREIPPVVSAKSNPPIN</sequence>